<organism evidence="2 3">
    <name type="scientific">Novispirillum itersonii</name>
    <name type="common">Aquaspirillum itersonii</name>
    <dbReference type="NCBI Taxonomy" id="189"/>
    <lineage>
        <taxon>Bacteria</taxon>
        <taxon>Pseudomonadati</taxon>
        <taxon>Pseudomonadota</taxon>
        <taxon>Alphaproteobacteria</taxon>
        <taxon>Rhodospirillales</taxon>
        <taxon>Novispirillaceae</taxon>
        <taxon>Novispirillum</taxon>
    </lineage>
</organism>
<dbReference type="Proteomes" id="UP000544872">
    <property type="component" value="Unassembled WGS sequence"/>
</dbReference>
<protein>
    <submittedName>
        <fullName evidence="2">Uncharacterized protein</fullName>
    </submittedName>
</protein>
<accession>A0A7X0DN71</accession>
<gene>
    <name evidence="2" type="ORF">FHS48_002474</name>
</gene>
<dbReference type="AlphaFoldDB" id="A0A7X0DN71"/>
<name>A0A7X0DN71_NOVIT</name>
<comment type="caution">
    <text evidence="2">The sequence shown here is derived from an EMBL/GenBank/DDBJ whole genome shotgun (WGS) entry which is preliminary data.</text>
</comment>
<feature type="region of interest" description="Disordered" evidence="1">
    <location>
        <begin position="1"/>
        <end position="23"/>
    </location>
</feature>
<dbReference type="RefSeq" id="WP_184263863.1">
    <property type="nucleotide sequence ID" value="NZ_JACIIX010000009.1"/>
</dbReference>
<evidence type="ECO:0000256" key="1">
    <source>
        <dbReference type="SAM" id="MobiDB-lite"/>
    </source>
</evidence>
<keyword evidence="3" id="KW-1185">Reference proteome</keyword>
<evidence type="ECO:0000313" key="2">
    <source>
        <dbReference type="EMBL" id="MBB6211039.1"/>
    </source>
</evidence>
<dbReference type="EMBL" id="JACIIX010000009">
    <property type="protein sequence ID" value="MBB6211039.1"/>
    <property type="molecule type" value="Genomic_DNA"/>
</dbReference>
<proteinExistence type="predicted"/>
<feature type="region of interest" description="Disordered" evidence="1">
    <location>
        <begin position="38"/>
        <end position="57"/>
    </location>
</feature>
<evidence type="ECO:0000313" key="3">
    <source>
        <dbReference type="Proteomes" id="UP000544872"/>
    </source>
</evidence>
<sequence length="57" mass="5848">MTDLKTDTPGSLPSAPVPCPKKEWVTPLSTVSTSAVKHLTEGNISAGDDGSGTYTLS</sequence>
<reference evidence="2 3" key="1">
    <citation type="submission" date="2020-08" db="EMBL/GenBank/DDBJ databases">
        <title>Genomic Encyclopedia of Type Strains, Phase IV (KMG-IV): sequencing the most valuable type-strain genomes for metagenomic binning, comparative biology and taxonomic classification.</title>
        <authorList>
            <person name="Goeker M."/>
        </authorList>
    </citation>
    <scope>NUCLEOTIDE SEQUENCE [LARGE SCALE GENOMIC DNA]</scope>
    <source>
        <strain evidence="2 3">DSM 11590</strain>
    </source>
</reference>